<dbReference type="SUPFAM" id="SSF52540">
    <property type="entry name" value="P-loop containing nucleoside triphosphate hydrolases"/>
    <property type="match status" value="1"/>
</dbReference>
<gene>
    <name evidence="1" type="ORF">GIS00_15040</name>
</gene>
<evidence type="ECO:0000313" key="2">
    <source>
        <dbReference type="Proteomes" id="UP000460221"/>
    </source>
</evidence>
<dbReference type="Proteomes" id="UP000460221">
    <property type="component" value="Unassembled WGS sequence"/>
</dbReference>
<reference evidence="1 2" key="1">
    <citation type="submission" date="2019-11" db="EMBL/GenBank/DDBJ databases">
        <authorList>
            <person name="Jiang L.-Q."/>
        </authorList>
    </citation>
    <scope>NUCLEOTIDE SEQUENCE [LARGE SCALE GENOMIC DNA]</scope>
    <source>
        <strain evidence="1 2">YIM 132087</strain>
    </source>
</reference>
<sequence length="272" mass="28271">MEHVQTKWAAVTRAAIDPALALHVDDFTAAVDDLRRPRPGPLRTVAVLGAGQGSGRSTVAALIGLAWSGWTRRRVVLLDAGGPAPAGSRSVGELLAGTGSPGRWDRLLAHPRGAPLPRAVLRTALTPDTAIPVLALPPGSAPVAPQQLEHTLQALPHRADLVVVDGPAGVGAPVLHGILRVADHLVLTARADDDAARSIEVLRDRIARTPGRDRPVGLSVVLVGGRASTARAFRAPVPTHHLRRSAALSGGRLDNLARRDLVTALRIASAAG</sequence>
<dbReference type="AlphaFoldDB" id="A0A7K1FMB9"/>
<dbReference type="RefSeq" id="WP_154769205.1">
    <property type="nucleotide sequence ID" value="NZ_WLYK01000005.1"/>
</dbReference>
<evidence type="ECO:0000313" key="1">
    <source>
        <dbReference type="EMBL" id="MTD15256.1"/>
    </source>
</evidence>
<keyword evidence="2" id="KW-1185">Reference proteome</keyword>
<name>A0A7K1FMB9_9ACTN</name>
<dbReference type="EMBL" id="WLYK01000005">
    <property type="protein sequence ID" value="MTD15256.1"/>
    <property type="molecule type" value="Genomic_DNA"/>
</dbReference>
<dbReference type="Gene3D" id="3.40.50.300">
    <property type="entry name" value="P-loop containing nucleotide triphosphate hydrolases"/>
    <property type="match status" value="1"/>
</dbReference>
<evidence type="ECO:0008006" key="3">
    <source>
        <dbReference type="Google" id="ProtNLM"/>
    </source>
</evidence>
<organism evidence="1 2">
    <name type="scientific">Nakamurella alba</name>
    <dbReference type="NCBI Taxonomy" id="2665158"/>
    <lineage>
        <taxon>Bacteria</taxon>
        <taxon>Bacillati</taxon>
        <taxon>Actinomycetota</taxon>
        <taxon>Actinomycetes</taxon>
        <taxon>Nakamurellales</taxon>
        <taxon>Nakamurellaceae</taxon>
        <taxon>Nakamurella</taxon>
    </lineage>
</organism>
<comment type="caution">
    <text evidence="1">The sequence shown here is derived from an EMBL/GenBank/DDBJ whole genome shotgun (WGS) entry which is preliminary data.</text>
</comment>
<protein>
    <recommendedName>
        <fullName evidence="3">Chromosome partitioning protein</fullName>
    </recommendedName>
</protein>
<dbReference type="InterPro" id="IPR027417">
    <property type="entry name" value="P-loop_NTPase"/>
</dbReference>
<proteinExistence type="predicted"/>
<accession>A0A7K1FMB9</accession>